<keyword evidence="2" id="KW-1185">Reference proteome</keyword>
<evidence type="ECO:0000313" key="2">
    <source>
        <dbReference type="Proteomes" id="UP000027138"/>
    </source>
</evidence>
<dbReference type="AlphaFoldDB" id="A0A067KMP0"/>
<dbReference type="EMBL" id="KK914399">
    <property type="protein sequence ID" value="KDP37511.1"/>
    <property type="molecule type" value="Genomic_DNA"/>
</dbReference>
<sequence length="207" mass="22582">MEMFTYTRKKDHDGNTCIDRRVLGVNENCSIACECVISSQAGSEAEPRIDELSLYLEAAGGEKKRKVYGIGSQASQFYCGLASDAPAASSRPQPDQSTEEISALRARVDVQERQLAELRAHVMRMSGHHGVSTSSSDPPPAIDPHVSTALHQPLSFPLDPDIADDTLVTPADTTTHPADATTHPVDTHWIVQRTDIIDLILDLFSFL</sequence>
<dbReference type="OrthoDB" id="1302510at2759"/>
<reference evidence="1 2" key="1">
    <citation type="journal article" date="2014" name="PLoS ONE">
        <title>Global Analysis of Gene Expression Profiles in Physic Nut (Jatropha curcas L.) Seedlings Exposed to Salt Stress.</title>
        <authorList>
            <person name="Zhang L."/>
            <person name="Zhang C."/>
            <person name="Wu P."/>
            <person name="Chen Y."/>
            <person name="Li M."/>
            <person name="Jiang H."/>
            <person name="Wu G."/>
        </authorList>
    </citation>
    <scope>NUCLEOTIDE SEQUENCE [LARGE SCALE GENOMIC DNA]</scope>
    <source>
        <strain evidence="2">cv. GZQX0401</strain>
        <tissue evidence="1">Young leaves</tissue>
    </source>
</reference>
<organism evidence="1 2">
    <name type="scientific">Jatropha curcas</name>
    <name type="common">Barbados nut</name>
    <dbReference type="NCBI Taxonomy" id="180498"/>
    <lineage>
        <taxon>Eukaryota</taxon>
        <taxon>Viridiplantae</taxon>
        <taxon>Streptophyta</taxon>
        <taxon>Embryophyta</taxon>
        <taxon>Tracheophyta</taxon>
        <taxon>Spermatophyta</taxon>
        <taxon>Magnoliopsida</taxon>
        <taxon>eudicotyledons</taxon>
        <taxon>Gunneridae</taxon>
        <taxon>Pentapetalae</taxon>
        <taxon>rosids</taxon>
        <taxon>fabids</taxon>
        <taxon>Malpighiales</taxon>
        <taxon>Euphorbiaceae</taxon>
        <taxon>Crotonoideae</taxon>
        <taxon>Jatropheae</taxon>
        <taxon>Jatropha</taxon>
    </lineage>
</organism>
<evidence type="ECO:0000313" key="1">
    <source>
        <dbReference type="EMBL" id="KDP37511.1"/>
    </source>
</evidence>
<name>A0A067KMP0_JATCU</name>
<proteinExistence type="predicted"/>
<protein>
    <submittedName>
        <fullName evidence="1">Uncharacterized protein</fullName>
    </submittedName>
</protein>
<accession>A0A067KMP0</accession>
<dbReference type="Proteomes" id="UP000027138">
    <property type="component" value="Unassembled WGS sequence"/>
</dbReference>
<gene>
    <name evidence="1" type="ORF">JCGZ_05950</name>
</gene>